<comment type="caution">
    <text evidence="1">The sequence shown here is derived from an EMBL/GenBank/DDBJ whole genome shotgun (WGS) entry which is preliminary data.</text>
</comment>
<evidence type="ECO:0000313" key="1">
    <source>
        <dbReference type="EMBL" id="MBH0113731.1"/>
    </source>
</evidence>
<dbReference type="AlphaFoldDB" id="A0A931HD22"/>
<protein>
    <submittedName>
        <fullName evidence="1">Uncharacterized protein</fullName>
    </submittedName>
</protein>
<keyword evidence="2" id="KW-1185">Reference proteome</keyword>
<sequence length="65" mass="7618">MQTYTLKYFDDAVGLEKRIEFKAAHAGGALVVAKNEAPDRHAELWEDGRRICILYRREDVWQIRP</sequence>
<gene>
    <name evidence="1" type="ORF">I5E68_12315</name>
</gene>
<organism evidence="1 2">
    <name type="scientific">Novosphingobium aureum</name>
    <dbReference type="NCBI Taxonomy" id="2792964"/>
    <lineage>
        <taxon>Bacteria</taxon>
        <taxon>Pseudomonadati</taxon>
        <taxon>Pseudomonadota</taxon>
        <taxon>Alphaproteobacteria</taxon>
        <taxon>Sphingomonadales</taxon>
        <taxon>Sphingomonadaceae</taxon>
        <taxon>Novosphingobium</taxon>
    </lineage>
</organism>
<reference evidence="1" key="1">
    <citation type="submission" date="2020-11" db="EMBL/GenBank/DDBJ databases">
        <title>Novosphingobium aureum sp. nov., a marine bacterium isolated from sediment of a salt flat.</title>
        <authorList>
            <person name="Yoo Y."/>
            <person name="Kim J.-J."/>
        </authorList>
    </citation>
    <scope>NUCLEOTIDE SEQUENCE</scope>
    <source>
        <strain evidence="1">YJ-S2-02</strain>
    </source>
</reference>
<dbReference type="Proteomes" id="UP000617634">
    <property type="component" value="Unassembled WGS sequence"/>
</dbReference>
<dbReference type="RefSeq" id="WP_197164102.1">
    <property type="nucleotide sequence ID" value="NZ_JADZGI010000001.1"/>
</dbReference>
<evidence type="ECO:0000313" key="2">
    <source>
        <dbReference type="Proteomes" id="UP000617634"/>
    </source>
</evidence>
<dbReference type="EMBL" id="JADZGI010000001">
    <property type="protein sequence ID" value="MBH0113731.1"/>
    <property type="molecule type" value="Genomic_DNA"/>
</dbReference>
<proteinExistence type="predicted"/>
<accession>A0A931HD22</accession>
<name>A0A931HD22_9SPHN</name>